<proteinExistence type="predicted"/>
<feature type="transmembrane region" description="Helical" evidence="1">
    <location>
        <begin position="161"/>
        <end position="180"/>
    </location>
</feature>
<feature type="transmembrane region" description="Helical" evidence="1">
    <location>
        <begin position="122"/>
        <end position="149"/>
    </location>
</feature>
<dbReference type="AlphaFoldDB" id="A0A5Q2QFH5"/>
<evidence type="ECO:0000313" key="3">
    <source>
        <dbReference type="EMBL" id="QGG81121.1"/>
    </source>
</evidence>
<evidence type="ECO:0000256" key="1">
    <source>
        <dbReference type="SAM" id="Phobius"/>
    </source>
</evidence>
<keyword evidence="1" id="KW-1133">Transmembrane helix</keyword>
<sequence>MDSILSLIQQLGPTIYLMLFIYCALKSGALPLFAGFAAHQGALDPVWVGAAAFAGGYLGDEVRFWVARRYGNNWLADKPRLSKWVAGATLLLNRYGAAYIFIYRYPKGLRTVGAFPVGLTDIAWPHFSLLNAASAASWASIMVGIGYTFGASIERAIDNGYGAVSLVLLLVFVGSTWWVWRRLTAELAD</sequence>
<dbReference type="GO" id="GO:0005886">
    <property type="term" value="C:plasma membrane"/>
    <property type="evidence" value="ECO:0007669"/>
    <property type="project" value="TreeGrafter"/>
</dbReference>
<protein>
    <submittedName>
        <fullName evidence="3">DedA family protein</fullName>
    </submittedName>
</protein>
<dbReference type="PANTHER" id="PTHR42709:SF2">
    <property type="entry name" value="INNER MEMBRANE PROTEIN YOHD"/>
    <property type="match status" value="1"/>
</dbReference>
<feature type="transmembrane region" description="Helical" evidence="1">
    <location>
        <begin position="81"/>
        <end position="102"/>
    </location>
</feature>
<gene>
    <name evidence="3" type="ORF">GH975_11325</name>
</gene>
<feature type="transmembrane region" description="Helical" evidence="1">
    <location>
        <begin position="42"/>
        <end position="60"/>
    </location>
</feature>
<keyword evidence="4" id="KW-1185">Reference proteome</keyword>
<keyword evidence="1" id="KW-0472">Membrane</keyword>
<feature type="transmembrane region" description="Helical" evidence="1">
    <location>
        <begin position="15"/>
        <end position="36"/>
    </location>
</feature>
<dbReference type="RefSeq" id="WP_153714624.1">
    <property type="nucleotide sequence ID" value="NZ_CP045871.1"/>
</dbReference>
<reference evidence="3 4" key="1">
    <citation type="submission" date="2019-11" db="EMBL/GenBank/DDBJ databases">
        <authorList>
            <person name="Khan S.A."/>
            <person name="Jeon C.O."/>
            <person name="Chun B.H."/>
        </authorList>
    </citation>
    <scope>NUCLEOTIDE SEQUENCE [LARGE SCALE GENOMIC DNA]</scope>
    <source>
        <strain evidence="3 4">IMCC 1097</strain>
    </source>
</reference>
<dbReference type="InterPro" id="IPR032816">
    <property type="entry name" value="VTT_dom"/>
</dbReference>
<dbReference type="OrthoDB" id="948134at2"/>
<feature type="domain" description="VTT" evidence="2">
    <location>
        <begin position="34"/>
        <end position="147"/>
    </location>
</feature>
<dbReference type="InterPro" id="IPR051311">
    <property type="entry name" value="DedA_domain"/>
</dbReference>
<evidence type="ECO:0000313" key="4">
    <source>
        <dbReference type="Proteomes" id="UP000388235"/>
    </source>
</evidence>
<dbReference type="PANTHER" id="PTHR42709">
    <property type="entry name" value="ALKALINE PHOSPHATASE LIKE PROTEIN"/>
    <property type="match status" value="1"/>
</dbReference>
<dbReference type="Proteomes" id="UP000388235">
    <property type="component" value="Chromosome"/>
</dbReference>
<name>A0A5Q2QFH5_9GAMM</name>
<dbReference type="Pfam" id="PF09335">
    <property type="entry name" value="VTT_dom"/>
    <property type="match status" value="1"/>
</dbReference>
<dbReference type="KEGG" id="llp:GH975_11325"/>
<keyword evidence="1" id="KW-0812">Transmembrane</keyword>
<organism evidence="3 4">
    <name type="scientific">Litorivicinus lipolyticus</name>
    <dbReference type="NCBI Taxonomy" id="418701"/>
    <lineage>
        <taxon>Bacteria</taxon>
        <taxon>Pseudomonadati</taxon>
        <taxon>Pseudomonadota</taxon>
        <taxon>Gammaproteobacteria</taxon>
        <taxon>Oceanospirillales</taxon>
        <taxon>Litorivicinaceae</taxon>
        <taxon>Litorivicinus</taxon>
    </lineage>
</organism>
<evidence type="ECO:0000259" key="2">
    <source>
        <dbReference type="Pfam" id="PF09335"/>
    </source>
</evidence>
<accession>A0A5Q2QFH5</accession>
<dbReference type="EMBL" id="CP045871">
    <property type="protein sequence ID" value="QGG81121.1"/>
    <property type="molecule type" value="Genomic_DNA"/>
</dbReference>